<organism evidence="1 2">
    <name type="scientific">Sulfitobacter alexandrii</name>
    <dbReference type="NCBI Taxonomy" id="1917485"/>
    <lineage>
        <taxon>Bacteria</taxon>
        <taxon>Pseudomonadati</taxon>
        <taxon>Pseudomonadota</taxon>
        <taxon>Alphaproteobacteria</taxon>
        <taxon>Rhodobacterales</taxon>
        <taxon>Roseobacteraceae</taxon>
        <taxon>Sulfitobacter</taxon>
    </lineage>
</organism>
<evidence type="ECO:0000313" key="2">
    <source>
        <dbReference type="Proteomes" id="UP000181897"/>
    </source>
</evidence>
<accession>A0A1J0WE40</accession>
<proteinExistence type="predicted"/>
<gene>
    <name evidence="1" type="ORF">BOO69_02705</name>
</gene>
<protein>
    <submittedName>
        <fullName evidence="1">Uncharacterized protein</fullName>
    </submittedName>
</protein>
<name>A0A1J0WE40_9RHOB</name>
<keyword evidence="2" id="KW-1185">Reference proteome</keyword>
<dbReference type="OrthoDB" id="8338333at2"/>
<dbReference type="AlphaFoldDB" id="A0A1J0WE40"/>
<evidence type="ECO:0000313" key="1">
    <source>
        <dbReference type="EMBL" id="APE42448.1"/>
    </source>
</evidence>
<dbReference type="KEGG" id="suam:BOO69_02705"/>
<dbReference type="EMBL" id="CP018076">
    <property type="protein sequence ID" value="APE42448.1"/>
    <property type="molecule type" value="Genomic_DNA"/>
</dbReference>
<sequence length="452" mass="51096">MSAILEKRRFNSASYDYSKVGNIDLKWFEVPLLFNSAPSWPAALDPPSLHYSVRPYAPSKGAAVQPVLRDRLIVEPDVNLNDYRCYAEIDWIEIVLETTSVHQAVNVHRFASKALADMGSETSIYVSGPDGRSHYIGSAFTLRIQQPKPRTLTGLLKALVKKYVPGQTFIRNLPVSGIEVSVDFYVKERATRNLDAQNLWRWRMTDLLRRHLKPKDILTENEDCFPRHFSNQNGRATATYTVGRRGAQSGPRAAQLMRLGLPQELQQPLRLGNHNKAPIDTTSYIGAKEFPVMLRVMDKRTDRRDPNAGSVVNLPSDQWRSRVEVTLRTETGTVGVPAALGLATIANLKGFDFKDLRKLVFEFFLPTFSPEDPLGELPFSVNLTEEDVFARSGVYGLDRMHRSVEQILAARFRRSEIAAKPVKLGAKGRLVSYTALNNKVDRALRSMSRRWR</sequence>
<reference evidence="1 2" key="1">
    <citation type="submission" date="2016-11" db="EMBL/GenBank/DDBJ databases">
        <title>Complete genome sequence of Sulfitobacter sp. AM1-D1, a toxic bacteria associated with marine dinoflagellate Alexandrium minutum in East China Sea.</title>
        <authorList>
            <person name="Yang Q."/>
            <person name="Zhang X."/>
            <person name="Tian X."/>
        </authorList>
    </citation>
    <scope>NUCLEOTIDE SEQUENCE [LARGE SCALE GENOMIC DNA]</scope>
    <source>
        <strain evidence="1 2">AM1-D1</strain>
    </source>
</reference>
<dbReference type="RefSeq" id="WP_071970082.1">
    <property type="nucleotide sequence ID" value="NZ_CP018076.1"/>
</dbReference>
<dbReference type="Proteomes" id="UP000181897">
    <property type="component" value="Chromosome"/>
</dbReference>